<evidence type="ECO:0000259" key="1">
    <source>
        <dbReference type="Pfam" id="PF07727"/>
    </source>
</evidence>
<dbReference type="Pfam" id="PF07727">
    <property type="entry name" value="RVT_2"/>
    <property type="match status" value="1"/>
</dbReference>
<evidence type="ECO:0000313" key="2">
    <source>
        <dbReference type="EMBL" id="RVW17541.1"/>
    </source>
</evidence>
<dbReference type="Pfam" id="PF14223">
    <property type="entry name" value="Retrotran_gag_2"/>
    <property type="match status" value="1"/>
</dbReference>
<feature type="domain" description="Reverse transcriptase Ty1/copia-type" evidence="1">
    <location>
        <begin position="120"/>
        <end position="191"/>
    </location>
</feature>
<accession>A0A438C2T3</accession>
<sequence length="254" mass="28822">MATSKYEIEKFDGKNGFGLWKLKTVTSLENFGLDETLQDDIIEFTKLILDLENIEVKIEDEDQVVILLNSLPKPFDLLKDAPQYSKDKLSLEGLINAIYSKEIDLRIESKDANIREGLSAQESACYKARLVAKGYTQKEGVNHQEIVSPVVKHTSIRLLLVMVAQYDLEFEQMDVKTALLHSNLEEEILRNNQRGHVYLLPYVDDMLLISKEIGEITNSRQGISWKANLQSIVALPTTEIRYVAAAEAVKRDHG</sequence>
<dbReference type="InterPro" id="IPR013103">
    <property type="entry name" value="RVT_2"/>
</dbReference>
<protein>
    <submittedName>
        <fullName evidence="2">Retrovirus-related Pol polyprotein from transposon TNT 1-94</fullName>
    </submittedName>
</protein>
<name>A0A438C2T3_VITVI</name>
<comment type="caution">
    <text evidence="2">The sequence shown here is derived from an EMBL/GenBank/DDBJ whole genome shotgun (WGS) entry which is preliminary data.</text>
</comment>
<dbReference type="EMBL" id="QGNW01002576">
    <property type="protein sequence ID" value="RVW17541.1"/>
    <property type="molecule type" value="Genomic_DNA"/>
</dbReference>
<reference evidence="2 3" key="1">
    <citation type="journal article" date="2018" name="PLoS Genet.">
        <title>Population sequencing reveals clonal diversity and ancestral inbreeding in the grapevine cultivar Chardonnay.</title>
        <authorList>
            <person name="Roach M.J."/>
            <person name="Johnson D.L."/>
            <person name="Bohlmann J."/>
            <person name="van Vuuren H.J."/>
            <person name="Jones S.J."/>
            <person name="Pretorius I.S."/>
            <person name="Schmidt S.A."/>
            <person name="Borneman A.R."/>
        </authorList>
    </citation>
    <scope>NUCLEOTIDE SEQUENCE [LARGE SCALE GENOMIC DNA]</scope>
    <source>
        <strain evidence="3">cv. Chardonnay</strain>
        <tissue evidence="2">Leaf</tissue>
    </source>
</reference>
<dbReference type="Proteomes" id="UP000288805">
    <property type="component" value="Unassembled WGS sequence"/>
</dbReference>
<evidence type="ECO:0000313" key="3">
    <source>
        <dbReference type="Proteomes" id="UP000288805"/>
    </source>
</evidence>
<dbReference type="AlphaFoldDB" id="A0A438C2T3"/>
<gene>
    <name evidence="2" type="primary">POLX_3618</name>
    <name evidence="2" type="ORF">CK203_083488</name>
</gene>
<organism evidence="2 3">
    <name type="scientific">Vitis vinifera</name>
    <name type="common">Grape</name>
    <dbReference type="NCBI Taxonomy" id="29760"/>
    <lineage>
        <taxon>Eukaryota</taxon>
        <taxon>Viridiplantae</taxon>
        <taxon>Streptophyta</taxon>
        <taxon>Embryophyta</taxon>
        <taxon>Tracheophyta</taxon>
        <taxon>Spermatophyta</taxon>
        <taxon>Magnoliopsida</taxon>
        <taxon>eudicotyledons</taxon>
        <taxon>Gunneridae</taxon>
        <taxon>Pentapetalae</taxon>
        <taxon>rosids</taxon>
        <taxon>Vitales</taxon>
        <taxon>Vitaceae</taxon>
        <taxon>Viteae</taxon>
        <taxon>Vitis</taxon>
    </lineage>
</organism>
<proteinExistence type="predicted"/>